<dbReference type="Pfam" id="PF00633">
    <property type="entry name" value="HHH"/>
    <property type="match status" value="1"/>
</dbReference>
<dbReference type="InterPro" id="IPR003265">
    <property type="entry name" value="HhH-GPD_domain"/>
</dbReference>
<dbReference type="SUPFAM" id="SSF48150">
    <property type="entry name" value="DNA-glycosylase"/>
    <property type="match status" value="1"/>
</dbReference>
<dbReference type="SMART" id="SM00478">
    <property type="entry name" value="ENDO3c"/>
    <property type="match status" value="1"/>
</dbReference>
<keyword evidence="10 14" id="KW-0408">Iron</keyword>
<dbReference type="Gene3D" id="3.90.79.10">
    <property type="entry name" value="Nucleoside Triphosphate Pyrophosphohydrolase"/>
    <property type="match status" value="1"/>
</dbReference>
<evidence type="ECO:0000256" key="7">
    <source>
        <dbReference type="ARBA" id="ARBA00022723"/>
    </source>
</evidence>
<dbReference type="Proteomes" id="UP000094849">
    <property type="component" value="Unassembled WGS sequence"/>
</dbReference>
<dbReference type="GO" id="GO:0006298">
    <property type="term" value="P:mismatch repair"/>
    <property type="evidence" value="ECO:0007669"/>
    <property type="project" value="TreeGrafter"/>
</dbReference>
<comment type="cofactor">
    <cofactor evidence="14">
        <name>[4Fe-4S] cluster</name>
        <dbReference type="ChEBI" id="CHEBI:49883"/>
    </cofactor>
    <text evidence="14">Binds 1 [4Fe-4S] cluster.</text>
</comment>
<dbReference type="InterPro" id="IPR029119">
    <property type="entry name" value="MutY_C"/>
</dbReference>
<comment type="similarity">
    <text evidence="3 14">Belongs to the Nth/MutY family.</text>
</comment>
<dbReference type="SUPFAM" id="SSF55811">
    <property type="entry name" value="Nudix"/>
    <property type="match status" value="1"/>
</dbReference>
<keyword evidence="7" id="KW-0479">Metal-binding</keyword>
<dbReference type="AlphaFoldDB" id="A0A1E2UMF0"/>
<reference evidence="16 17" key="1">
    <citation type="submission" date="2016-03" db="EMBL/GenBank/DDBJ databases">
        <title>Chemosynthetic sulphur-oxidizing symbionts of marine invertebrate animals are capable of nitrogen fixation.</title>
        <authorList>
            <person name="Petersen J.M."/>
            <person name="Kemper A."/>
            <person name="Gruber-Vodicka H."/>
            <person name="Cardini U."/>
            <person name="Geest Mvander."/>
            <person name="Kleiner M."/>
            <person name="Bulgheresi S."/>
            <person name="Fussmann M."/>
            <person name="Herbold C."/>
            <person name="Seah B.K.B."/>
            <person name="Antony C.Paul."/>
            <person name="Liu D."/>
            <person name="Belitz A."/>
            <person name="Weber M."/>
        </authorList>
    </citation>
    <scope>NUCLEOTIDE SEQUENCE [LARGE SCALE GENOMIC DNA]</scope>
    <source>
        <strain evidence="16">G_D</strain>
    </source>
</reference>
<comment type="catalytic activity">
    <reaction evidence="1 14">
        <text>Hydrolyzes free adenine bases from 7,8-dihydro-8-oxoguanine:adenine mismatched double-stranded DNA, leaving an apurinic site.</text>
        <dbReference type="EC" id="3.2.2.31"/>
    </reaction>
</comment>
<dbReference type="NCBIfam" id="TIGR01084">
    <property type="entry name" value="mutY"/>
    <property type="match status" value="1"/>
</dbReference>
<feature type="domain" description="HhH-GPD" evidence="15">
    <location>
        <begin position="51"/>
        <end position="202"/>
    </location>
</feature>
<dbReference type="Pfam" id="PF14815">
    <property type="entry name" value="NUDIX_4"/>
    <property type="match status" value="1"/>
</dbReference>
<keyword evidence="9" id="KW-0378">Hydrolase</keyword>
<dbReference type="PANTHER" id="PTHR42944">
    <property type="entry name" value="ADENINE DNA GLYCOSYLASE"/>
    <property type="match status" value="1"/>
</dbReference>
<dbReference type="InterPro" id="IPR004036">
    <property type="entry name" value="Endonuclease-III-like_CS2"/>
</dbReference>
<dbReference type="GO" id="GO:0006284">
    <property type="term" value="P:base-excision repair"/>
    <property type="evidence" value="ECO:0007669"/>
    <property type="project" value="UniProtKB-UniRule"/>
</dbReference>
<dbReference type="GO" id="GO:0046872">
    <property type="term" value="F:metal ion binding"/>
    <property type="evidence" value="ECO:0007669"/>
    <property type="project" value="UniProtKB-UniRule"/>
</dbReference>
<dbReference type="InterPro" id="IPR000445">
    <property type="entry name" value="HhH_motif"/>
</dbReference>
<evidence type="ECO:0000256" key="3">
    <source>
        <dbReference type="ARBA" id="ARBA00008343"/>
    </source>
</evidence>
<evidence type="ECO:0000256" key="13">
    <source>
        <dbReference type="ARBA" id="ARBA00023295"/>
    </source>
</evidence>
<evidence type="ECO:0000256" key="6">
    <source>
        <dbReference type="ARBA" id="ARBA00022485"/>
    </source>
</evidence>
<evidence type="ECO:0000256" key="5">
    <source>
        <dbReference type="ARBA" id="ARBA00022023"/>
    </source>
</evidence>
<evidence type="ECO:0000313" key="16">
    <source>
        <dbReference type="EMBL" id="ODB95714.1"/>
    </source>
</evidence>
<evidence type="ECO:0000256" key="9">
    <source>
        <dbReference type="ARBA" id="ARBA00022801"/>
    </source>
</evidence>
<dbReference type="CDD" id="cd03431">
    <property type="entry name" value="NUDIX_DNA_Glycosylase_C-MutY"/>
    <property type="match status" value="1"/>
</dbReference>
<dbReference type="Pfam" id="PF00730">
    <property type="entry name" value="HhH-GPD"/>
    <property type="match status" value="1"/>
</dbReference>
<dbReference type="PROSITE" id="PS00764">
    <property type="entry name" value="ENDONUCLEASE_III_1"/>
    <property type="match status" value="1"/>
</dbReference>
<dbReference type="InterPro" id="IPR011257">
    <property type="entry name" value="DNA_glycosylase"/>
</dbReference>
<dbReference type="InterPro" id="IPR044298">
    <property type="entry name" value="MIG/MutY"/>
</dbReference>
<evidence type="ECO:0000256" key="1">
    <source>
        <dbReference type="ARBA" id="ARBA00000843"/>
    </source>
</evidence>
<dbReference type="STRING" id="1818881.A3196_02465"/>
<evidence type="ECO:0000259" key="15">
    <source>
        <dbReference type="SMART" id="SM00478"/>
    </source>
</evidence>
<dbReference type="InterPro" id="IPR015797">
    <property type="entry name" value="NUDIX_hydrolase-like_dom_sf"/>
</dbReference>
<dbReference type="NCBIfam" id="NF008132">
    <property type="entry name" value="PRK10880.1"/>
    <property type="match status" value="1"/>
</dbReference>
<evidence type="ECO:0000256" key="8">
    <source>
        <dbReference type="ARBA" id="ARBA00022763"/>
    </source>
</evidence>
<keyword evidence="11" id="KW-0411">Iron-sulfur</keyword>
<comment type="caution">
    <text evidence="16">The sequence shown here is derived from an EMBL/GenBank/DDBJ whole genome shotgun (WGS) entry which is preliminary data.</text>
</comment>
<proteinExistence type="inferred from homology"/>
<dbReference type="InterPro" id="IPR003651">
    <property type="entry name" value="Endonuclease3_FeS-loop_motif"/>
</dbReference>
<dbReference type="GO" id="GO:0032357">
    <property type="term" value="F:oxidized purine DNA binding"/>
    <property type="evidence" value="ECO:0007669"/>
    <property type="project" value="TreeGrafter"/>
</dbReference>
<evidence type="ECO:0000256" key="2">
    <source>
        <dbReference type="ARBA" id="ARBA00002933"/>
    </source>
</evidence>
<dbReference type="GO" id="GO:0035485">
    <property type="term" value="F:adenine/guanine mispair binding"/>
    <property type="evidence" value="ECO:0007669"/>
    <property type="project" value="TreeGrafter"/>
</dbReference>
<dbReference type="PROSITE" id="PS01155">
    <property type="entry name" value="ENDONUCLEASE_III_2"/>
    <property type="match status" value="1"/>
</dbReference>
<dbReference type="GO" id="GO:0034039">
    <property type="term" value="F:8-oxo-7,8-dihydroguanine DNA N-glycosylase activity"/>
    <property type="evidence" value="ECO:0007669"/>
    <property type="project" value="TreeGrafter"/>
</dbReference>
<keyword evidence="6" id="KW-0004">4Fe-4S</keyword>
<dbReference type="InterPro" id="IPR023170">
    <property type="entry name" value="HhH_base_excis_C"/>
</dbReference>
<dbReference type="PANTHER" id="PTHR42944:SF1">
    <property type="entry name" value="ADENINE DNA GLYCOSYLASE"/>
    <property type="match status" value="1"/>
</dbReference>
<keyword evidence="12" id="KW-0234">DNA repair</keyword>
<protein>
    <recommendedName>
        <fullName evidence="5 14">Adenine DNA glycosylase</fullName>
        <ecNumber evidence="4 14">3.2.2.31</ecNumber>
    </recommendedName>
</protein>
<evidence type="ECO:0000256" key="11">
    <source>
        <dbReference type="ARBA" id="ARBA00023014"/>
    </source>
</evidence>
<accession>A0A1E2UMF0</accession>
<evidence type="ECO:0000313" key="17">
    <source>
        <dbReference type="Proteomes" id="UP000094849"/>
    </source>
</evidence>
<name>A0A1E2UMF0_9GAMM</name>
<sequence>MSNTPAAALPDSAESCRFAKQVLGWFAQHGRTHLPWQNPRNPYRVWVSEIMLQQTQVTTVIDYFNRFMESFPELKSLAEADSDLVMHHWSGLGYYARARNLHRCAQLVMAGHQGKLPKDLESLQSLPGIGRSTAGAIRSLAFGHYAPILDGNVKRVLARHYAVEGWPGEAAVLKRLWQLSEHLTPQYQCADYNQAMMDLGALVCVRTKPLCGACPLAQSCVARARGEIDRYPGKKAKSSKPVRSAQLLVVLDDTDNVLLQKRPPSGIWGGLWSLPECPTEQLGEPWCQANLGLQVKQLCQLSSRRHTFSHFHLDITPVVLRLEKTLKAVMDESSLVWYNLSLPEDLGLAAPVSTILQQIDPKIPIVVNNEGEAR</sequence>
<dbReference type="Gene3D" id="1.10.340.30">
    <property type="entry name" value="Hypothetical protein, domain 2"/>
    <property type="match status" value="1"/>
</dbReference>
<keyword evidence="13 14" id="KW-0326">Glycosidase</keyword>
<organism evidence="16 17">
    <name type="scientific">Candidatus Thiodiazotropha endoloripes</name>
    <dbReference type="NCBI Taxonomy" id="1818881"/>
    <lineage>
        <taxon>Bacteria</taxon>
        <taxon>Pseudomonadati</taxon>
        <taxon>Pseudomonadota</taxon>
        <taxon>Gammaproteobacteria</taxon>
        <taxon>Chromatiales</taxon>
        <taxon>Sedimenticolaceae</taxon>
        <taxon>Candidatus Thiodiazotropha</taxon>
    </lineage>
</organism>
<dbReference type="CDD" id="cd00056">
    <property type="entry name" value="ENDO3c"/>
    <property type="match status" value="1"/>
</dbReference>
<keyword evidence="17" id="KW-1185">Reference proteome</keyword>
<dbReference type="InterPro" id="IPR005760">
    <property type="entry name" value="A/G_AdeGlyc_MutY"/>
</dbReference>
<dbReference type="SMART" id="SM00525">
    <property type="entry name" value="FES"/>
    <property type="match status" value="1"/>
</dbReference>
<dbReference type="InterPro" id="IPR004035">
    <property type="entry name" value="Endouclease-III_FeS-bd_BS"/>
</dbReference>
<dbReference type="RefSeq" id="WP_069015145.1">
    <property type="nucleotide sequence ID" value="NZ_LVJW01000006.1"/>
</dbReference>
<keyword evidence="8 14" id="KW-0227">DNA damage</keyword>
<dbReference type="EMBL" id="LVJZ01000003">
    <property type="protein sequence ID" value="ODB95714.1"/>
    <property type="molecule type" value="Genomic_DNA"/>
</dbReference>
<dbReference type="GO" id="GO:0051539">
    <property type="term" value="F:4 iron, 4 sulfur cluster binding"/>
    <property type="evidence" value="ECO:0007669"/>
    <property type="project" value="UniProtKB-UniRule"/>
</dbReference>
<dbReference type="GO" id="GO:0000701">
    <property type="term" value="F:purine-specific mismatch base pair DNA N-glycosylase activity"/>
    <property type="evidence" value="ECO:0007669"/>
    <property type="project" value="UniProtKB-EC"/>
</dbReference>
<evidence type="ECO:0000256" key="10">
    <source>
        <dbReference type="ARBA" id="ARBA00023004"/>
    </source>
</evidence>
<comment type="function">
    <text evidence="2">Adenine glycosylase active on G-A mispairs. MutY also corrects error-prone DNA synthesis past GO lesions which are due to the oxidatively damaged form of guanine: 7,8-dihydro-8-oxoguanine (8-oxo-dGTP).</text>
</comment>
<dbReference type="FunFam" id="1.10.340.30:FF:000002">
    <property type="entry name" value="Adenine DNA glycosylase"/>
    <property type="match status" value="1"/>
</dbReference>
<evidence type="ECO:0000256" key="14">
    <source>
        <dbReference type="RuleBase" id="RU365096"/>
    </source>
</evidence>
<dbReference type="EC" id="3.2.2.31" evidence="4 14"/>
<dbReference type="Gene3D" id="1.10.1670.10">
    <property type="entry name" value="Helix-hairpin-Helix base-excision DNA repair enzymes (C-terminal)"/>
    <property type="match status" value="1"/>
</dbReference>
<gene>
    <name evidence="16" type="ORF">A3196_02465</name>
</gene>
<evidence type="ECO:0000256" key="12">
    <source>
        <dbReference type="ARBA" id="ARBA00023204"/>
    </source>
</evidence>
<evidence type="ECO:0000256" key="4">
    <source>
        <dbReference type="ARBA" id="ARBA00012045"/>
    </source>
</evidence>